<feature type="domain" description="Integral membrane bound transporter" evidence="8">
    <location>
        <begin position="347"/>
        <end position="470"/>
    </location>
</feature>
<dbReference type="EMBL" id="CP020330">
    <property type="protein sequence ID" value="AQZ53360.1"/>
    <property type="molecule type" value="Genomic_DNA"/>
</dbReference>
<evidence type="ECO:0000256" key="7">
    <source>
        <dbReference type="SAM" id="Phobius"/>
    </source>
</evidence>
<dbReference type="PANTHER" id="PTHR30509:SF9">
    <property type="entry name" value="MULTIDRUG RESISTANCE PROTEIN MDTO"/>
    <property type="match status" value="1"/>
</dbReference>
<keyword evidence="5 7" id="KW-0472">Membrane</keyword>
<comment type="subcellular location">
    <subcellularLocation>
        <location evidence="1">Cell membrane</location>
        <topology evidence="1">Multi-pass membrane protein</topology>
    </subcellularLocation>
</comment>
<keyword evidence="2" id="KW-1003">Cell membrane</keyword>
<evidence type="ECO:0000256" key="2">
    <source>
        <dbReference type="ARBA" id="ARBA00022475"/>
    </source>
</evidence>
<comment type="similarity">
    <text evidence="6">Belongs to the YccS/YhfK family.</text>
</comment>
<evidence type="ECO:0000259" key="8">
    <source>
        <dbReference type="Pfam" id="PF13515"/>
    </source>
</evidence>
<evidence type="ECO:0000256" key="4">
    <source>
        <dbReference type="ARBA" id="ARBA00022989"/>
    </source>
</evidence>
<evidence type="ECO:0000313" key="10">
    <source>
        <dbReference type="Proteomes" id="UP000191135"/>
    </source>
</evidence>
<feature type="transmembrane region" description="Helical" evidence="7">
    <location>
        <begin position="430"/>
        <end position="448"/>
    </location>
</feature>
<reference evidence="9 10" key="1">
    <citation type="submission" date="2017-03" db="EMBL/GenBank/DDBJ databases">
        <title>Foreign affairs: Plasmid Transfer between Roseobacters and Rhizobia.</title>
        <authorList>
            <person name="Bartling P."/>
            <person name="Bunk B."/>
            <person name="Overmann J."/>
            <person name="Brinkmann H."/>
            <person name="Petersen J."/>
        </authorList>
    </citation>
    <scope>NUCLEOTIDE SEQUENCE [LARGE SCALE GENOMIC DNA]</scope>
    <source>
        <strain evidence="9 10">MACL11</strain>
    </source>
</reference>
<dbReference type="PANTHER" id="PTHR30509">
    <property type="entry name" value="P-HYDROXYBENZOIC ACID EFFLUX PUMP SUBUNIT-RELATED"/>
    <property type="match status" value="1"/>
</dbReference>
<dbReference type="KEGG" id="mmed:Mame_04060"/>
<evidence type="ECO:0000256" key="1">
    <source>
        <dbReference type="ARBA" id="ARBA00004651"/>
    </source>
</evidence>
<dbReference type="InterPro" id="IPR049453">
    <property type="entry name" value="Memb_transporter_dom"/>
</dbReference>
<feature type="transmembrane region" description="Helical" evidence="7">
    <location>
        <begin position="98"/>
        <end position="131"/>
    </location>
</feature>
<feature type="transmembrane region" description="Helical" evidence="7">
    <location>
        <begin position="72"/>
        <end position="91"/>
    </location>
</feature>
<keyword evidence="10" id="KW-1185">Reference proteome</keyword>
<organism evidence="9 10">
    <name type="scientific">Martelella mediterranea DSM 17316</name>
    <dbReference type="NCBI Taxonomy" id="1122214"/>
    <lineage>
        <taxon>Bacteria</taxon>
        <taxon>Pseudomonadati</taxon>
        <taxon>Pseudomonadota</taxon>
        <taxon>Alphaproteobacteria</taxon>
        <taxon>Hyphomicrobiales</taxon>
        <taxon>Aurantimonadaceae</taxon>
        <taxon>Martelella</taxon>
    </lineage>
</organism>
<dbReference type="AlphaFoldDB" id="A0A1U9Z6V6"/>
<keyword evidence="4 7" id="KW-1133">Transmembrane helix</keyword>
<dbReference type="Pfam" id="PF13515">
    <property type="entry name" value="FUSC_2"/>
    <property type="match status" value="1"/>
</dbReference>
<dbReference type="eggNOG" id="COG1289">
    <property type="taxonomic scope" value="Bacteria"/>
</dbReference>
<name>A0A1U9Z6V6_9HYPH</name>
<feature type="transmembrane region" description="Helical" evidence="7">
    <location>
        <begin position="143"/>
        <end position="165"/>
    </location>
</feature>
<evidence type="ECO:0000313" key="9">
    <source>
        <dbReference type="EMBL" id="AQZ53360.1"/>
    </source>
</evidence>
<evidence type="ECO:0000256" key="3">
    <source>
        <dbReference type="ARBA" id="ARBA00022692"/>
    </source>
</evidence>
<gene>
    <name evidence="9" type="primary">yccS</name>
    <name evidence="9" type="ORF">Mame_04060</name>
</gene>
<proteinExistence type="inferred from homology"/>
<feature type="transmembrane region" description="Helical" evidence="7">
    <location>
        <begin position="460"/>
        <end position="475"/>
    </location>
</feature>
<dbReference type="OrthoDB" id="128040at2"/>
<accession>A0A1U9Z6V6</accession>
<feature type="transmembrane region" description="Helical" evidence="7">
    <location>
        <begin position="33"/>
        <end position="52"/>
    </location>
</feature>
<evidence type="ECO:0000256" key="5">
    <source>
        <dbReference type="ARBA" id="ARBA00023136"/>
    </source>
</evidence>
<dbReference type="Proteomes" id="UP000191135">
    <property type="component" value="Chromosome"/>
</dbReference>
<feature type="transmembrane region" description="Helical" evidence="7">
    <location>
        <begin position="380"/>
        <end position="398"/>
    </location>
</feature>
<protein>
    <submittedName>
        <fullName evidence="9">Inner membrane protein YccS</fullName>
    </submittedName>
</protein>
<feature type="transmembrane region" description="Helical" evidence="7">
    <location>
        <begin position="404"/>
        <end position="423"/>
    </location>
</feature>
<keyword evidence="3 7" id="KW-0812">Transmembrane</keyword>
<dbReference type="GO" id="GO:0005886">
    <property type="term" value="C:plasma membrane"/>
    <property type="evidence" value="ECO:0007669"/>
    <property type="project" value="UniProtKB-SubCell"/>
</dbReference>
<evidence type="ECO:0000256" key="6">
    <source>
        <dbReference type="ARBA" id="ARBA00043993"/>
    </source>
</evidence>
<dbReference type="RefSeq" id="WP_018066754.1">
    <property type="nucleotide sequence ID" value="NZ_AQWH01000027.1"/>
</dbReference>
<sequence>MQGFKAGWYRKLALMTPYKPWHHCLRISLGTGLPLLAGVLSGDIAPFLYAALGAFLTEVTTRLGPYRERFRMIAISTAIGAIGCLIGPVIAGHGPTTFLVLMLVGLASGIISSYGAAFSTGALYMLVLAIVHASTAGSMPAWAVGACFVAGAALVTAMLAIDALADHDRPERILRANLIRALAQLARARDRAAAETARRAVTDQTKAAYDMLIEKRSHDAGRTRDMARSANMLSLAHQLTMAIIGAHRDPKARQAAADMLDAVANAHEANGRQPSLEGDGELARLCRQLSDTLWRTNTVERGSADATRRHAPHLSRAAFQTCLRKLIVGREVIDAALRLALCIGIAEIAGRFVSGDHAYWVPITVAIIMKPDFGSVFVRAVHRSIGTVIGVLIGMALIKLIPDRLGLVAAIAVLAALQPLAALRSYAAKVVLLTPVVLLMIEIAVPAAPFHYGLQRLDDTLVGAAIVLVFGYLIWPRSQGIRIASAFAASNQAVADFLAAASGSGAESVGKNLGEKEFAAYRKLSDLRTQLQKLSAEPPPAGREAASWFPAVVGAERLCDAISAYADGCKCGEPPPDPERITPAEQAMADLRAHMPRPTRTEKTDRFTAVEAEIDWLADYLRNLPSG</sequence>